<reference evidence="2" key="1">
    <citation type="submission" date="2022-11" db="UniProtKB">
        <authorList>
            <consortium name="WormBaseParasite"/>
        </authorList>
    </citation>
    <scope>IDENTIFICATION</scope>
</reference>
<evidence type="ECO:0000313" key="1">
    <source>
        <dbReference type="Proteomes" id="UP000887576"/>
    </source>
</evidence>
<protein>
    <submittedName>
        <fullName evidence="2">G-protein coupled receptors family 1 profile domain-containing protein</fullName>
    </submittedName>
</protein>
<proteinExistence type="predicted"/>
<name>A0AC34RJ06_9BILA</name>
<sequence>MYGITPSKHELDKLFATSHRFQVVLLLGIIGLVSVPLTILTLYLIIKKTTKRMGNYKNYLLSLTLWNLLLITAMLLLQYEVVDVETMVVVIRGPLKYFDDYYSHIVTFLVIASTNNVATALFLCSLFKYIHLSVSGGLGSVFTVKQLLIISICCHVVVTLLTTTPTLLSYIPTSLFRSMPSYKYNFVLRLLSKETVLVYDPEANKVVVLFARIRLIFGCVIYSLIVLFLILTINSLRKRKAILRKKTFRLQKMMIRTLIIHTLIPIFGLLLPLIVMPLVVQTYVPFLQVLNILLVSISTIFNNLSTIYFIKPYRLAVMKYLQCSHRTAPPVSKYLLSSTDYNSSIY</sequence>
<dbReference type="Proteomes" id="UP000887576">
    <property type="component" value="Unplaced"/>
</dbReference>
<dbReference type="WBParaSite" id="JU765_v2.g7300.t1">
    <property type="protein sequence ID" value="JU765_v2.g7300.t1"/>
    <property type="gene ID" value="JU765_v2.g7300"/>
</dbReference>
<accession>A0AC34RJ06</accession>
<evidence type="ECO:0000313" key="2">
    <source>
        <dbReference type="WBParaSite" id="JU765_v2.g7300.t1"/>
    </source>
</evidence>
<organism evidence="1 2">
    <name type="scientific">Panagrolaimus sp. JU765</name>
    <dbReference type="NCBI Taxonomy" id="591449"/>
    <lineage>
        <taxon>Eukaryota</taxon>
        <taxon>Metazoa</taxon>
        <taxon>Ecdysozoa</taxon>
        <taxon>Nematoda</taxon>
        <taxon>Chromadorea</taxon>
        <taxon>Rhabditida</taxon>
        <taxon>Tylenchina</taxon>
        <taxon>Panagrolaimomorpha</taxon>
        <taxon>Panagrolaimoidea</taxon>
        <taxon>Panagrolaimidae</taxon>
        <taxon>Panagrolaimus</taxon>
    </lineage>
</organism>